<dbReference type="Proteomes" id="UP000250174">
    <property type="component" value="Unassembled WGS sequence"/>
</dbReference>
<dbReference type="AlphaFoldDB" id="A0AAX1Q9H4"/>
<reference evidence="3 4" key="1">
    <citation type="submission" date="2016-03" db="EMBL/GenBank/DDBJ databases">
        <title>Comparison of Bacillus endophyticus and B. anthracis characteristics using whole genome sequence analysis and microbiological techniques.</title>
        <authorList>
            <person name="Lekota K.E."/>
            <person name="Mafofo J."/>
            <person name="Rees J."/>
            <person name="Muchadeyi F.C."/>
            <person name="Madoroba E."/>
            <person name="Van Heerden H."/>
        </authorList>
    </citation>
    <scope>NUCLEOTIDE SEQUENCE [LARGE SCALE GENOMIC DNA]</scope>
    <source>
        <strain evidence="3 4">3631_10C</strain>
        <plasmid evidence="3">pBEH1</plasmid>
    </source>
</reference>
<dbReference type="InterPro" id="IPR008254">
    <property type="entry name" value="Flavodoxin/NO_synth"/>
</dbReference>
<dbReference type="EMBL" id="LVYK01000022">
    <property type="protein sequence ID" value="RAS77252.1"/>
    <property type="molecule type" value="Genomic_DNA"/>
</dbReference>
<dbReference type="InterPro" id="IPR029000">
    <property type="entry name" value="Cyclophilin-like_dom_sf"/>
</dbReference>
<dbReference type="PROSITE" id="PS51257">
    <property type="entry name" value="PROKAR_LIPOPROTEIN"/>
    <property type="match status" value="1"/>
</dbReference>
<keyword evidence="3" id="KW-0614">Plasmid</keyword>
<sequence length="332" mass="36269">MGIKMKKTLALLISAIIIFTLTACGNNNNRPENSSTPAEKTDSETPNVLIVYYSYSDTTEGIAQRLQEKTGGDLYKIEVVDQYPSDIYETSDRAEQERDSGNLPELAGKLPDMSDYDVILVGGPVWTSTVATPVMSFLKQVDFGGKEVAGFWTDSGNPGNYAADFEEQVEGAALHEGLGLSSVSSYGEDELNQELDAWLATIGNVPETESITGEKNNITITVGDNEITAELNDSKAAQEFKNSLPTTVSMTRMDEHEYYGSLKKPLTKTEDLQTGYEIGDLAFWTPGDLFAVYFDEPEEAPSGLMILGKITSDMSVFDTMDGSVEMQIEVSE</sequence>
<dbReference type="Gene3D" id="3.40.50.360">
    <property type="match status" value="1"/>
</dbReference>
<gene>
    <name evidence="3" type="ORF">A3864_11995</name>
</gene>
<name>A0AAX1Q9H4_9BACI</name>
<dbReference type="Gene3D" id="2.40.100.20">
    <property type="match status" value="1"/>
</dbReference>
<dbReference type="InterPro" id="IPR041183">
    <property type="entry name" value="Cyclophilin-like"/>
</dbReference>
<accession>A0AAX1Q9H4</accession>
<dbReference type="PANTHER" id="PTHR39201:SF1">
    <property type="entry name" value="FLAVODOXIN-LIKE DOMAIN-CONTAINING PROTEIN"/>
    <property type="match status" value="1"/>
</dbReference>
<dbReference type="PANTHER" id="PTHR39201">
    <property type="entry name" value="EXPORTED PROTEIN-RELATED"/>
    <property type="match status" value="1"/>
</dbReference>
<dbReference type="SUPFAM" id="SSF50891">
    <property type="entry name" value="Cyclophilin-like"/>
    <property type="match status" value="1"/>
</dbReference>
<dbReference type="GO" id="GO:0016651">
    <property type="term" value="F:oxidoreductase activity, acting on NAD(P)H"/>
    <property type="evidence" value="ECO:0007669"/>
    <property type="project" value="UniProtKB-ARBA"/>
</dbReference>
<feature type="signal peptide" evidence="1">
    <location>
        <begin position="1"/>
        <end position="25"/>
    </location>
</feature>
<organism evidence="3 4">
    <name type="scientific">Priestia endophytica</name>
    <dbReference type="NCBI Taxonomy" id="135735"/>
    <lineage>
        <taxon>Bacteria</taxon>
        <taxon>Bacillati</taxon>
        <taxon>Bacillota</taxon>
        <taxon>Bacilli</taxon>
        <taxon>Bacillales</taxon>
        <taxon>Bacillaceae</taxon>
        <taxon>Priestia</taxon>
    </lineage>
</organism>
<dbReference type="Pfam" id="PF12682">
    <property type="entry name" value="Flavodoxin_4"/>
    <property type="match status" value="1"/>
</dbReference>
<geneLocation type="plasmid" evidence="3">
    <name>pBEH1</name>
</geneLocation>
<evidence type="ECO:0000259" key="2">
    <source>
        <dbReference type="PROSITE" id="PS50902"/>
    </source>
</evidence>
<evidence type="ECO:0000313" key="3">
    <source>
        <dbReference type="EMBL" id="RAS77252.1"/>
    </source>
</evidence>
<dbReference type="SUPFAM" id="SSF52218">
    <property type="entry name" value="Flavoproteins"/>
    <property type="match status" value="1"/>
</dbReference>
<dbReference type="InterPro" id="IPR029039">
    <property type="entry name" value="Flavoprotein-like_sf"/>
</dbReference>
<dbReference type="PROSITE" id="PS50902">
    <property type="entry name" value="FLAVODOXIN_LIKE"/>
    <property type="match status" value="1"/>
</dbReference>
<feature type="chain" id="PRO_5043421295" description="Flavodoxin-like domain-containing protein" evidence="1">
    <location>
        <begin position="26"/>
        <end position="332"/>
    </location>
</feature>
<proteinExistence type="predicted"/>
<protein>
    <recommendedName>
        <fullName evidence="2">Flavodoxin-like domain-containing protein</fullName>
    </recommendedName>
</protein>
<feature type="domain" description="Flavodoxin-like" evidence="2">
    <location>
        <begin position="48"/>
        <end position="203"/>
    </location>
</feature>
<dbReference type="Pfam" id="PF18050">
    <property type="entry name" value="Cyclophil_like2"/>
    <property type="match status" value="1"/>
</dbReference>
<evidence type="ECO:0000256" key="1">
    <source>
        <dbReference type="SAM" id="SignalP"/>
    </source>
</evidence>
<dbReference type="GO" id="GO:0010181">
    <property type="term" value="F:FMN binding"/>
    <property type="evidence" value="ECO:0007669"/>
    <property type="project" value="InterPro"/>
</dbReference>
<comment type="caution">
    <text evidence="3">The sequence shown here is derived from an EMBL/GenBank/DDBJ whole genome shotgun (WGS) entry which is preliminary data.</text>
</comment>
<keyword evidence="1" id="KW-0732">Signal</keyword>
<evidence type="ECO:0000313" key="4">
    <source>
        <dbReference type="Proteomes" id="UP000250174"/>
    </source>
</evidence>